<sequence>MTDLLLLTGVVPGLLAEPARTLLDRPGTVLVHHDIRALDQGAVVRTMTERGPHGLVEDRSVVELAHGCLSCTLRLDLLPLLRSLADRDDVARVVLQLDPALEPEHLCWSIGHVQLDDGGTAGEHLAVRGVVAVLDAATWLVDAAGEETMAERGLAATADDERTVAQVVVAQTGFADAVLLHGRPGDAWDAVRTDAVLDRLLPGVPRADLAGTDLDALLEALPAGARRGRVRSPHDPLLAGAPPLESDAGVALVRFAADRPFHPARLHDALDTLLDGVVCSRGLLWLATQHERAVWLESAGGGLQVGDAGPWLAGLPADPELWAQVDPQRQVAAALRWHEEHGDRHSELVALSHRQAPAEILLALDGALLTDEEMALGPTAWALLHDPFGSWHADPCEASSPADPDVHATAHDDDTR</sequence>
<dbReference type="PANTHER" id="PTHR43603:SF1">
    <property type="entry name" value="ZINC-REGULATED GTPASE METALLOPROTEIN ACTIVATOR 1"/>
    <property type="match status" value="1"/>
</dbReference>
<dbReference type="SUPFAM" id="SSF90002">
    <property type="entry name" value="Hypothetical protein YjiA, C-terminal domain"/>
    <property type="match status" value="1"/>
</dbReference>
<dbReference type="Gene3D" id="3.40.50.300">
    <property type="entry name" value="P-loop containing nucleotide triphosphate hydrolases"/>
    <property type="match status" value="1"/>
</dbReference>
<dbReference type="Pfam" id="PF07683">
    <property type="entry name" value="CobW_C"/>
    <property type="match status" value="1"/>
</dbReference>
<protein>
    <submittedName>
        <fullName evidence="3">Cobalamin biosynthesis protein CobW</fullName>
    </submittedName>
</protein>
<evidence type="ECO:0000256" key="1">
    <source>
        <dbReference type="SAM" id="MobiDB-lite"/>
    </source>
</evidence>
<dbReference type="SMART" id="SM00833">
    <property type="entry name" value="CobW_C"/>
    <property type="match status" value="1"/>
</dbReference>
<organism evidence="3 4">
    <name type="scientific">Goekera deserti</name>
    <dbReference type="NCBI Taxonomy" id="2497753"/>
    <lineage>
        <taxon>Bacteria</taxon>
        <taxon>Bacillati</taxon>
        <taxon>Actinomycetota</taxon>
        <taxon>Actinomycetes</taxon>
        <taxon>Geodermatophilales</taxon>
        <taxon>Geodermatophilaceae</taxon>
        <taxon>Goekera</taxon>
    </lineage>
</organism>
<evidence type="ECO:0000259" key="2">
    <source>
        <dbReference type="SMART" id="SM00833"/>
    </source>
</evidence>
<dbReference type="EMBL" id="JAAGWK010000015">
    <property type="protein sequence ID" value="NEL54560.1"/>
    <property type="molecule type" value="Genomic_DNA"/>
</dbReference>
<dbReference type="InterPro" id="IPR051927">
    <property type="entry name" value="Zn_Chap_cDPG_Synth"/>
</dbReference>
<keyword evidence="4" id="KW-1185">Reference proteome</keyword>
<feature type="domain" description="CobW C-terminal" evidence="2">
    <location>
        <begin position="250"/>
        <end position="368"/>
    </location>
</feature>
<accession>A0A7K3WFQ1</accession>
<dbReference type="InterPro" id="IPR027417">
    <property type="entry name" value="P-loop_NTPase"/>
</dbReference>
<feature type="compositionally biased region" description="Basic and acidic residues" evidence="1">
    <location>
        <begin position="404"/>
        <end position="416"/>
    </location>
</feature>
<proteinExistence type="predicted"/>
<dbReference type="InterPro" id="IPR003495">
    <property type="entry name" value="CobW/HypB/UreG_nucleotide-bd"/>
</dbReference>
<dbReference type="InterPro" id="IPR011629">
    <property type="entry name" value="CobW-like_C"/>
</dbReference>
<gene>
    <name evidence="3" type="ORF">G1H19_11160</name>
</gene>
<dbReference type="RefSeq" id="WP_152728133.1">
    <property type="nucleotide sequence ID" value="NZ_JAABOZ010000001.1"/>
</dbReference>
<comment type="caution">
    <text evidence="3">The sequence shown here is derived from an EMBL/GenBank/DDBJ whole genome shotgun (WGS) entry which is preliminary data.</text>
</comment>
<dbReference type="PANTHER" id="PTHR43603">
    <property type="entry name" value="COBW DOMAIN-CONTAINING PROTEIN DDB_G0274527"/>
    <property type="match status" value="1"/>
</dbReference>
<reference evidence="3 4" key="1">
    <citation type="submission" date="2020-02" db="EMBL/GenBank/DDBJ databases">
        <title>The whole genome sequence of CPCC 205119.</title>
        <authorList>
            <person name="Jiang Z."/>
        </authorList>
    </citation>
    <scope>NUCLEOTIDE SEQUENCE [LARGE SCALE GENOMIC DNA]</scope>
    <source>
        <strain evidence="3 4">CPCC 205119</strain>
    </source>
</reference>
<name>A0A7K3WFQ1_9ACTN</name>
<dbReference type="AlphaFoldDB" id="A0A7K3WFQ1"/>
<dbReference type="Pfam" id="PF02492">
    <property type="entry name" value="cobW"/>
    <property type="match status" value="1"/>
</dbReference>
<feature type="region of interest" description="Disordered" evidence="1">
    <location>
        <begin position="395"/>
        <end position="416"/>
    </location>
</feature>
<evidence type="ECO:0000313" key="4">
    <source>
        <dbReference type="Proteomes" id="UP000470470"/>
    </source>
</evidence>
<dbReference type="NCBIfam" id="NF047431">
    <property type="entry name" value="hiber_recruit"/>
    <property type="match status" value="1"/>
</dbReference>
<evidence type="ECO:0000313" key="3">
    <source>
        <dbReference type="EMBL" id="NEL54560.1"/>
    </source>
</evidence>
<dbReference type="Proteomes" id="UP000470470">
    <property type="component" value="Unassembled WGS sequence"/>
</dbReference>